<evidence type="ECO:0000256" key="1">
    <source>
        <dbReference type="SAM" id="MobiDB-lite"/>
    </source>
</evidence>
<dbReference type="AlphaFoldDB" id="X5MC70"/>
<reference evidence="3 4" key="1">
    <citation type="journal article" date="2014" name="Front. Genet.">
        <title>Genome and metabolic network of "Candidatus Phaeomarinobacter ectocarpi" Ec32, a new candidate genus of Alphaproteobacteria frequently associated with brown algae.</title>
        <authorList>
            <person name="Dittami S.M."/>
            <person name="Barbeyron T."/>
            <person name="Boyen C."/>
            <person name="Cambefort J."/>
            <person name="Collet G."/>
            <person name="Delage L."/>
            <person name="Gobet A."/>
            <person name="Groisillier A."/>
            <person name="Leblanc C."/>
            <person name="Michel G."/>
            <person name="Scornet D."/>
            <person name="Siegel A."/>
            <person name="Tapia J.E."/>
            <person name="Tonon T."/>
        </authorList>
    </citation>
    <scope>NUCLEOTIDE SEQUENCE [LARGE SCALE GENOMIC DNA]</scope>
    <source>
        <strain evidence="3 4">Ec32</strain>
    </source>
</reference>
<feature type="region of interest" description="Disordered" evidence="1">
    <location>
        <begin position="1"/>
        <end position="26"/>
    </location>
</feature>
<gene>
    <name evidence="3" type="ORF">BN1012_Phect653</name>
</gene>
<accession>X5MC70</accession>
<proteinExistence type="predicted"/>
<dbReference type="HOGENOM" id="CLU_346048_0_0_5"/>
<evidence type="ECO:0000256" key="2">
    <source>
        <dbReference type="SAM" id="Phobius"/>
    </source>
</evidence>
<name>X5MC70_9HYPH</name>
<dbReference type="STRING" id="1458461.BN1012_Phect653"/>
<protein>
    <submittedName>
        <fullName evidence="3">Uncharacterized protein</fullName>
    </submittedName>
</protein>
<dbReference type="EMBL" id="HG966617">
    <property type="protein sequence ID" value="CDO58867.1"/>
    <property type="molecule type" value="Genomic_DNA"/>
</dbReference>
<evidence type="ECO:0000313" key="4">
    <source>
        <dbReference type="Proteomes" id="UP000032160"/>
    </source>
</evidence>
<dbReference type="InterPro" id="IPR021730">
    <property type="entry name" value="YdbH"/>
</dbReference>
<keyword evidence="2" id="KW-1133">Transmembrane helix</keyword>
<feature type="transmembrane region" description="Helical" evidence="2">
    <location>
        <begin position="38"/>
        <end position="58"/>
    </location>
</feature>
<dbReference type="Pfam" id="PF11739">
    <property type="entry name" value="YdbH-like"/>
    <property type="match status" value="1"/>
</dbReference>
<keyword evidence="2" id="KW-0472">Membrane</keyword>
<organism evidence="3 4">
    <name type="scientific">Candidatus Phaeomarinibacter ectocarpi</name>
    <dbReference type="NCBI Taxonomy" id="1458461"/>
    <lineage>
        <taxon>Bacteria</taxon>
        <taxon>Pseudomonadati</taxon>
        <taxon>Pseudomonadota</taxon>
        <taxon>Alphaproteobacteria</taxon>
        <taxon>Hyphomicrobiales</taxon>
        <taxon>Parvibaculaceae</taxon>
        <taxon>Candidatus Phaeomarinibacter</taxon>
    </lineage>
</organism>
<sequence length="816" mass="84640">MTSQGDQTTSSGLSSAEDSVPAPEADQPRRGVLKRIRWWVLGLFVVLGLGIAGLVHYLPSLARPVVQSAASDLGLVGLDLQFDDIGWRQATLSNVTVGGSDEADDTLSVGRVDLTYTPLELWAGRIGTVSLHDLVLRGRLVDGAPDFGALNPLIDRLTAPGDPSAATEQTSVPLDRVDLSNAMLFLETPDGDVQVGLDGSFEVAANTSALAAGFDVRLSGDLAGGGGRIDATSDVDGQVLRLTSFNLESDHERLPGKISLSDVGAEMRLGDAGIVEASIAGDLAFAERPGQPLPVTNASAPIDLTARFDLEEGSGSFSMRGCMLVALSAAADAVWKLDELQFCPADADPVLSIDVASSSLRSDFSLMPARIMLADTLNGVLPRMDTTIRQGADGQVVAALKIKGGDIALPQQGLRLENISADVTLAPGSAGQLGRLDIDRVRVTDTQAAKRFAAVVASASLSLDGLGEDSLLASRLTGPVTVKTPAGIVLTKATVTHQLATGDGLLDFKAGPLTFAEDGLQPQELAPVLLGVVAAVSGQVSATGTIAWNNRGVRRSSARAELVNVGLQASAARFAQVSGDIEFSSLVPVRTRGTQAISIGVVDAGLPLEGGIALVRVEGGGDVIIENAQWPFAGGQLVLTSGALNTRADVQRAELAALSVNLTDLLNLVEMEGLSGEGVLGGAVPIEIRDGSVYVMQAKLAAEPGGIVRYQNASTDAAGQTAEGANIAFQALENFHFQVLSLEIDGPVDGDLTLKITLQGANPDLLEGYPVHLNISTQGAFLDLLRRGTVGFRALDVVTGKENLDGLDVERVGPEP</sequence>
<dbReference type="OrthoDB" id="8446194at2"/>
<dbReference type="KEGG" id="pect:BN1012_Phect653"/>
<keyword evidence="2" id="KW-0812">Transmembrane</keyword>
<feature type="compositionally biased region" description="Polar residues" evidence="1">
    <location>
        <begin position="1"/>
        <end position="17"/>
    </location>
</feature>
<dbReference type="Proteomes" id="UP000032160">
    <property type="component" value="Chromosome I"/>
</dbReference>
<keyword evidence="4" id="KW-1185">Reference proteome</keyword>
<dbReference type="RefSeq" id="WP_043949704.1">
    <property type="nucleotide sequence ID" value="NZ_HG966617.1"/>
</dbReference>
<evidence type="ECO:0000313" key="3">
    <source>
        <dbReference type="EMBL" id="CDO58867.1"/>
    </source>
</evidence>